<comment type="subcellular location">
    <subcellularLocation>
        <location evidence="1">Cell membrane</location>
        <topology evidence="1">Multi-pass membrane protein</topology>
    </subcellularLocation>
</comment>
<feature type="transmembrane region" description="Helical" evidence="6">
    <location>
        <begin position="286"/>
        <end position="306"/>
    </location>
</feature>
<feature type="transmembrane region" description="Helical" evidence="6">
    <location>
        <begin position="222"/>
        <end position="244"/>
    </location>
</feature>
<keyword evidence="8" id="KW-1185">Reference proteome</keyword>
<evidence type="ECO:0000256" key="3">
    <source>
        <dbReference type="ARBA" id="ARBA00022692"/>
    </source>
</evidence>
<gene>
    <name evidence="7" type="ORF">MUY34_08215</name>
</gene>
<feature type="transmembrane region" description="Helical" evidence="6">
    <location>
        <begin position="378"/>
        <end position="400"/>
    </location>
</feature>
<feature type="transmembrane region" description="Helical" evidence="6">
    <location>
        <begin position="12"/>
        <end position="31"/>
    </location>
</feature>
<evidence type="ECO:0000313" key="8">
    <source>
        <dbReference type="Proteomes" id="UP001203687"/>
    </source>
</evidence>
<evidence type="ECO:0000313" key="7">
    <source>
        <dbReference type="EMBL" id="MCK8480600.1"/>
    </source>
</evidence>
<dbReference type="InterPro" id="IPR002797">
    <property type="entry name" value="Polysacc_synth"/>
</dbReference>
<name>A0ABT0H8B0_9FLAO</name>
<feature type="transmembrane region" description="Helical" evidence="6">
    <location>
        <begin position="178"/>
        <end position="197"/>
    </location>
</feature>
<feature type="transmembrane region" description="Helical" evidence="6">
    <location>
        <begin position="83"/>
        <end position="107"/>
    </location>
</feature>
<protein>
    <submittedName>
        <fullName evidence="7">Oligosaccharide flippase family protein</fullName>
    </submittedName>
</protein>
<dbReference type="PANTHER" id="PTHR30250:SF11">
    <property type="entry name" value="O-ANTIGEN TRANSPORTER-RELATED"/>
    <property type="match status" value="1"/>
</dbReference>
<keyword evidence="4 6" id="KW-1133">Transmembrane helix</keyword>
<feature type="transmembrane region" description="Helical" evidence="6">
    <location>
        <begin position="146"/>
        <end position="166"/>
    </location>
</feature>
<evidence type="ECO:0000256" key="1">
    <source>
        <dbReference type="ARBA" id="ARBA00004651"/>
    </source>
</evidence>
<accession>A0ABT0H8B0</accession>
<sequence length="410" mass="45941">MNIDKDTIKKIVTLYGSTFIGVGLGFAISVFNTRVLGKEAFGDFKFIETVFRFLASLVSVGIFISITRMLAIAKSKIYTHRLIGFFVIALAIAGAIGVILLLIFSFVEPIWFSGNLGHIFRQYSFLIFAILGSIALREILKGLNKIYTLSVLNAVPAILYLVIAYSFNLKNPLHLEDILLLFYGLQLLFLIVIIIKLKPKFDIKKSLVKDVIHENNTNGKPIYYGSLAGVATAHIVGFSLSYYIDNTQVGFFTLAMTVCSPLIMIPSVLGTVLFKKFANFDYIPKKVIIFSILATVLALIVFYVFIERVFLLFYSEDFTPAIDISKILIFGFLLHGFGDLINRFLGANGKGKLLRNSAFVVGIVNVLGYTILVKYFGVTGAIVTKIFASATYLFMMYYYYTKFIKKNKYV</sequence>
<dbReference type="RefSeq" id="WP_248412669.1">
    <property type="nucleotide sequence ID" value="NZ_JALPQF010000007.1"/>
</dbReference>
<dbReference type="Pfam" id="PF01943">
    <property type="entry name" value="Polysacc_synt"/>
    <property type="match status" value="1"/>
</dbReference>
<keyword evidence="2" id="KW-1003">Cell membrane</keyword>
<dbReference type="Proteomes" id="UP001203687">
    <property type="component" value="Unassembled WGS sequence"/>
</dbReference>
<feature type="transmembrane region" description="Helical" evidence="6">
    <location>
        <begin position="353"/>
        <end position="372"/>
    </location>
</feature>
<evidence type="ECO:0000256" key="2">
    <source>
        <dbReference type="ARBA" id="ARBA00022475"/>
    </source>
</evidence>
<dbReference type="PANTHER" id="PTHR30250">
    <property type="entry name" value="PST FAMILY PREDICTED COLANIC ACID TRANSPORTER"/>
    <property type="match status" value="1"/>
</dbReference>
<proteinExistence type="predicted"/>
<feature type="transmembrane region" description="Helical" evidence="6">
    <location>
        <begin position="119"/>
        <end position="139"/>
    </location>
</feature>
<evidence type="ECO:0000256" key="6">
    <source>
        <dbReference type="SAM" id="Phobius"/>
    </source>
</evidence>
<keyword evidence="3 6" id="KW-0812">Transmembrane</keyword>
<feature type="transmembrane region" description="Helical" evidence="6">
    <location>
        <begin position="250"/>
        <end position="274"/>
    </location>
</feature>
<organism evidence="7 8">
    <name type="scientific">Psychroserpens algicola</name>
    <dbReference type="NCBI Taxonomy" id="1719034"/>
    <lineage>
        <taxon>Bacteria</taxon>
        <taxon>Pseudomonadati</taxon>
        <taxon>Bacteroidota</taxon>
        <taxon>Flavobacteriia</taxon>
        <taxon>Flavobacteriales</taxon>
        <taxon>Flavobacteriaceae</taxon>
        <taxon>Psychroserpens</taxon>
    </lineage>
</organism>
<feature type="transmembrane region" description="Helical" evidence="6">
    <location>
        <begin position="51"/>
        <end position="71"/>
    </location>
</feature>
<evidence type="ECO:0000256" key="4">
    <source>
        <dbReference type="ARBA" id="ARBA00022989"/>
    </source>
</evidence>
<keyword evidence="5 6" id="KW-0472">Membrane</keyword>
<reference evidence="7" key="1">
    <citation type="submission" date="2022-04" db="EMBL/GenBank/DDBJ databases">
        <authorList>
            <person name="Ren T."/>
        </authorList>
    </citation>
    <scope>NUCLEOTIDE SEQUENCE</scope>
    <source>
        <strain evidence="7">F63249</strain>
    </source>
</reference>
<feature type="transmembrane region" description="Helical" evidence="6">
    <location>
        <begin position="318"/>
        <end position="341"/>
    </location>
</feature>
<comment type="caution">
    <text evidence="7">The sequence shown here is derived from an EMBL/GenBank/DDBJ whole genome shotgun (WGS) entry which is preliminary data.</text>
</comment>
<dbReference type="InterPro" id="IPR050833">
    <property type="entry name" value="Poly_Biosynth_Transport"/>
</dbReference>
<evidence type="ECO:0000256" key="5">
    <source>
        <dbReference type="ARBA" id="ARBA00023136"/>
    </source>
</evidence>
<dbReference type="EMBL" id="JALPQF010000007">
    <property type="protein sequence ID" value="MCK8480600.1"/>
    <property type="molecule type" value="Genomic_DNA"/>
</dbReference>